<feature type="non-terminal residue" evidence="1">
    <location>
        <position position="69"/>
    </location>
</feature>
<comment type="caution">
    <text evidence="1">The sequence shown here is derived from an EMBL/GenBank/DDBJ whole genome shotgun (WGS) entry which is preliminary data.</text>
</comment>
<sequence length="69" mass="7981">VRKVKLLKVRKHVHMNEKYARRYTDGTPSQLQDANLYKHAAVPDINNACTVDNHTSYVTCRASHILPRH</sequence>
<gene>
    <name evidence="1" type="ORF">P7K49_031085</name>
</gene>
<name>A0ABQ9U414_SAGOE</name>
<accession>A0ABQ9U414</accession>
<proteinExistence type="predicted"/>
<evidence type="ECO:0000313" key="1">
    <source>
        <dbReference type="EMBL" id="KAK2091801.1"/>
    </source>
</evidence>
<protein>
    <submittedName>
        <fullName evidence="1">Uncharacterized protein</fullName>
    </submittedName>
</protein>
<organism evidence="1 2">
    <name type="scientific">Saguinus oedipus</name>
    <name type="common">Cotton-top tamarin</name>
    <name type="synonym">Oedipomidas oedipus</name>
    <dbReference type="NCBI Taxonomy" id="9490"/>
    <lineage>
        <taxon>Eukaryota</taxon>
        <taxon>Metazoa</taxon>
        <taxon>Chordata</taxon>
        <taxon>Craniata</taxon>
        <taxon>Vertebrata</taxon>
        <taxon>Euteleostomi</taxon>
        <taxon>Mammalia</taxon>
        <taxon>Eutheria</taxon>
        <taxon>Euarchontoglires</taxon>
        <taxon>Primates</taxon>
        <taxon>Haplorrhini</taxon>
        <taxon>Platyrrhini</taxon>
        <taxon>Cebidae</taxon>
        <taxon>Callitrichinae</taxon>
        <taxon>Saguinus</taxon>
    </lineage>
</organism>
<keyword evidence="2" id="KW-1185">Reference proteome</keyword>
<feature type="non-terminal residue" evidence="1">
    <location>
        <position position="1"/>
    </location>
</feature>
<reference evidence="1 2" key="1">
    <citation type="submission" date="2023-05" db="EMBL/GenBank/DDBJ databases">
        <title>B98-5 Cell Line De Novo Hybrid Assembly: An Optical Mapping Approach.</title>
        <authorList>
            <person name="Kananen K."/>
            <person name="Auerbach J.A."/>
            <person name="Kautto E."/>
            <person name="Blachly J.S."/>
        </authorList>
    </citation>
    <scope>NUCLEOTIDE SEQUENCE [LARGE SCALE GENOMIC DNA]</scope>
    <source>
        <strain evidence="1">B95-8</strain>
        <tissue evidence="1">Cell line</tissue>
    </source>
</reference>
<evidence type="ECO:0000313" key="2">
    <source>
        <dbReference type="Proteomes" id="UP001266305"/>
    </source>
</evidence>
<dbReference type="Proteomes" id="UP001266305">
    <property type="component" value="Unassembled WGS sequence"/>
</dbReference>
<dbReference type="EMBL" id="JASSZA010000016">
    <property type="protein sequence ID" value="KAK2091801.1"/>
    <property type="molecule type" value="Genomic_DNA"/>
</dbReference>